<organism evidence="2 3">
    <name type="scientific">Shewanella metallivivens</name>
    <dbReference type="NCBI Taxonomy" id="2872342"/>
    <lineage>
        <taxon>Bacteria</taxon>
        <taxon>Pseudomonadati</taxon>
        <taxon>Pseudomonadota</taxon>
        <taxon>Gammaproteobacteria</taxon>
        <taxon>Alteromonadales</taxon>
        <taxon>Shewanellaceae</taxon>
        <taxon>Shewanella</taxon>
    </lineage>
</organism>
<dbReference type="EMBL" id="JAQQPZ010000010">
    <property type="protein sequence ID" value="MDD8059866.1"/>
    <property type="molecule type" value="Genomic_DNA"/>
</dbReference>
<keyword evidence="2" id="KW-0489">Methyltransferase</keyword>
<dbReference type="InterPro" id="IPR029063">
    <property type="entry name" value="SAM-dependent_MTases_sf"/>
</dbReference>
<comment type="caution">
    <text evidence="2">The sequence shown here is derived from an EMBL/GenBank/DDBJ whole genome shotgun (WGS) entry which is preliminary data.</text>
</comment>
<dbReference type="SUPFAM" id="SSF53335">
    <property type="entry name" value="S-adenosyl-L-methionine-dependent methyltransferases"/>
    <property type="match status" value="1"/>
</dbReference>
<dbReference type="PANTHER" id="PTHR43861">
    <property type="entry name" value="TRANS-ACONITATE 2-METHYLTRANSFERASE-RELATED"/>
    <property type="match status" value="1"/>
</dbReference>
<name>A0ABT5TR45_9GAMM</name>
<reference evidence="2 3" key="1">
    <citation type="submission" date="2023-02" db="EMBL/GenBank/DDBJ databases">
        <title>Genome sequence of Shewanella metallivivens ER-Te-42B-Light, sp. nov., enriched from sulfide tube worms (Riftia pachyptila) isolated from Explorer Ridge in the Pacific Ocean.</title>
        <authorList>
            <person name="Maltman C."/>
            <person name="Kuzyk S.B."/>
            <person name="Kyndt J.A."/>
            <person name="Yurkov V."/>
        </authorList>
    </citation>
    <scope>NUCLEOTIDE SEQUENCE [LARGE SCALE GENOMIC DNA]</scope>
    <source>
        <strain evidence="2 3">ER-Te-42B-Light</strain>
    </source>
</reference>
<keyword evidence="2" id="KW-0808">Transferase</keyword>
<gene>
    <name evidence="2" type="ORF">PQR79_12240</name>
</gene>
<protein>
    <submittedName>
        <fullName evidence="2">Class I SAM-dependent methyltransferase</fullName>
    </submittedName>
</protein>
<accession>A0ABT5TR45</accession>
<dbReference type="Pfam" id="PF08242">
    <property type="entry name" value="Methyltransf_12"/>
    <property type="match status" value="1"/>
</dbReference>
<evidence type="ECO:0000313" key="2">
    <source>
        <dbReference type="EMBL" id="MDD8059866.1"/>
    </source>
</evidence>
<dbReference type="GO" id="GO:0008168">
    <property type="term" value="F:methyltransferase activity"/>
    <property type="evidence" value="ECO:0007669"/>
    <property type="project" value="UniProtKB-KW"/>
</dbReference>
<dbReference type="InterPro" id="IPR013217">
    <property type="entry name" value="Methyltransf_12"/>
</dbReference>
<keyword evidence="3" id="KW-1185">Reference proteome</keyword>
<evidence type="ECO:0000313" key="3">
    <source>
        <dbReference type="Proteomes" id="UP001213691"/>
    </source>
</evidence>
<dbReference type="Proteomes" id="UP001213691">
    <property type="component" value="Unassembled WGS sequence"/>
</dbReference>
<proteinExistence type="predicted"/>
<evidence type="ECO:0000259" key="1">
    <source>
        <dbReference type="Pfam" id="PF08242"/>
    </source>
</evidence>
<sequence>MDYLAINKHAWDQRTKIHLDSSFYNLQAFVDGKSSLNPIELAQVGHVKNKSLLHLQCHFGQDSLSWARLGAKVTGIDLSTESIATAQQLANQLQLDANFINSDIYQFGQDNTIQYDIVFTSYGVLAWLPDLSRWAQTIAGALRPGGEFHLVEFHPFNDVLCGYGYFAQTQPDIEDEVTYTENHNNQTETVATWPHPISEVINALTQAGLTIASLNEHPYSPYNCFEGLEYIKNKGYRLQHKGHNIPLVYSVKAIKVL</sequence>
<dbReference type="Gene3D" id="3.40.50.150">
    <property type="entry name" value="Vaccinia Virus protein VP39"/>
    <property type="match status" value="1"/>
</dbReference>
<dbReference type="GO" id="GO:0032259">
    <property type="term" value="P:methylation"/>
    <property type="evidence" value="ECO:0007669"/>
    <property type="project" value="UniProtKB-KW"/>
</dbReference>
<feature type="domain" description="Methyltransferase type 12" evidence="1">
    <location>
        <begin position="53"/>
        <end position="147"/>
    </location>
</feature>
<dbReference type="CDD" id="cd02440">
    <property type="entry name" value="AdoMet_MTases"/>
    <property type="match status" value="1"/>
</dbReference>
<dbReference type="RefSeq" id="WP_238102494.1">
    <property type="nucleotide sequence ID" value="NZ_JAQQPZ010000010.1"/>
</dbReference>